<reference evidence="1" key="1">
    <citation type="journal article" date="2016" name="Nat. Genet.">
        <title>The genome sequences of Arachis duranensis and Arachis ipaensis, the diploid ancestors of cultivated peanut.</title>
        <authorList>
            <person name="Bertioli D.J."/>
            <person name="Cannon S.B."/>
            <person name="Froenicke L."/>
            <person name="Huang G."/>
            <person name="Farmer A.D."/>
            <person name="Cannon E.K."/>
            <person name="Liu X."/>
            <person name="Gao D."/>
            <person name="Clevenger J."/>
            <person name="Dash S."/>
            <person name="Ren L."/>
            <person name="Moretzsohn M.C."/>
            <person name="Shirasawa K."/>
            <person name="Huang W."/>
            <person name="Vidigal B."/>
            <person name="Abernathy B."/>
            <person name="Chu Y."/>
            <person name="Niederhuth C.E."/>
            <person name="Umale P."/>
            <person name="Araujo A.C."/>
            <person name="Kozik A."/>
            <person name="Kim K.D."/>
            <person name="Burow M.D."/>
            <person name="Varshney R.K."/>
            <person name="Wang X."/>
            <person name="Zhang X."/>
            <person name="Barkley N."/>
            <person name="Guimaraes P.M."/>
            <person name="Isobe S."/>
            <person name="Guo B."/>
            <person name="Liao B."/>
            <person name="Stalker H.T."/>
            <person name="Schmitz R.J."/>
            <person name="Scheffler B.E."/>
            <person name="Leal-Bertioli S.C."/>
            <person name="Xun X."/>
            <person name="Jackson S.A."/>
            <person name="Michelmore R."/>
            <person name="Ozias-Akins P."/>
        </authorList>
    </citation>
    <scope>NUCLEOTIDE SEQUENCE [LARGE SCALE GENOMIC DNA]</scope>
    <source>
        <strain evidence="1">cv. V14167</strain>
    </source>
</reference>
<evidence type="ECO:0000313" key="2">
    <source>
        <dbReference type="RefSeq" id="XP_015947826.1"/>
    </source>
</evidence>
<dbReference type="PANTHER" id="PTHR33710">
    <property type="entry name" value="BNAC02G09200D PROTEIN"/>
    <property type="match status" value="1"/>
</dbReference>
<name>A0A6P4C8M5_ARADU</name>
<protein>
    <submittedName>
        <fullName evidence="2">Uncharacterized protein LOC107472811</fullName>
    </submittedName>
</protein>
<dbReference type="Gene3D" id="3.60.10.10">
    <property type="entry name" value="Endonuclease/exonuclease/phosphatase"/>
    <property type="match status" value="1"/>
</dbReference>
<proteinExistence type="predicted"/>
<accession>A0A6P4C8M5</accession>
<dbReference type="GeneID" id="107472811"/>
<dbReference type="RefSeq" id="XP_015947826.1">
    <property type="nucleotide sequence ID" value="XM_016092340.1"/>
</dbReference>
<organism evidence="1 2">
    <name type="scientific">Arachis duranensis</name>
    <name type="common">Wild peanut</name>
    <dbReference type="NCBI Taxonomy" id="130453"/>
    <lineage>
        <taxon>Eukaryota</taxon>
        <taxon>Viridiplantae</taxon>
        <taxon>Streptophyta</taxon>
        <taxon>Embryophyta</taxon>
        <taxon>Tracheophyta</taxon>
        <taxon>Spermatophyta</taxon>
        <taxon>Magnoliopsida</taxon>
        <taxon>eudicotyledons</taxon>
        <taxon>Gunneridae</taxon>
        <taxon>Pentapetalae</taxon>
        <taxon>rosids</taxon>
        <taxon>fabids</taxon>
        <taxon>Fabales</taxon>
        <taxon>Fabaceae</taxon>
        <taxon>Papilionoideae</taxon>
        <taxon>50 kb inversion clade</taxon>
        <taxon>dalbergioids sensu lato</taxon>
        <taxon>Dalbergieae</taxon>
        <taxon>Pterocarpus clade</taxon>
        <taxon>Arachis</taxon>
    </lineage>
</organism>
<dbReference type="InterPro" id="IPR036691">
    <property type="entry name" value="Endo/exonu/phosph_ase_sf"/>
</dbReference>
<dbReference type="SUPFAM" id="SSF56219">
    <property type="entry name" value="DNase I-like"/>
    <property type="match status" value="1"/>
</dbReference>
<reference evidence="2" key="2">
    <citation type="submission" date="2025-08" db="UniProtKB">
        <authorList>
            <consortium name="RefSeq"/>
        </authorList>
    </citation>
    <scope>IDENTIFICATION</scope>
    <source>
        <tissue evidence="2">Whole plant</tissue>
    </source>
</reference>
<sequence>MAENKEAWKLAVESGAQYSDEEDIIAILQEQNEAIALKRRQAKQKDKIRRSCPKTCKQDWSRCRFVVWGILMKSCIWKNKKGATRLSTSAEDFRAWINDMELIDLALNDRKYTWFRGQSCNRIDRCLVSVEWTDVYSDMRLRGGPRGLLDHCPLIIEDSRNFDGPRPFRSLDSWFTHDGFLRMVKEEWRGLGEVHFLEKMKALTTPLRKWHKQHFGDITEKIKRFEEEIKKVDDMVSSGRYDDTMEAKRRALVRCCEKWYVRQDVHWKQMSRSRHASEMDRNTRYFHNIASARRRNNRIETLVIHGRLVRTQARIKTAIRDFYKCLYHQEDSPNVSFRDGLVNRLGREEAETLEVLPSVDEVKETVWDCESSKALESNGYNMNFIKKVLE</sequence>
<dbReference type="PANTHER" id="PTHR33710:SF13">
    <property type="entry name" value="ENDONUCLEASE_EXONUCLEASE_PHOSPHATASE FAMILY PROTEIN"/>
    <property type="match status" value="1"/>
</dbReference>
<dbReference type="Proteomes" id="UP000515211">
    <property type="component" value="Chromosome 2"/>
</dbReference>
<keyword evidence="1" id="KW-1185">Reference proteome</keyword>
<dbReference type="KEGG" id="adu:107472811"/>
<evidence type="ECO:0000313" key="1">
    <source>
        <dbReference type="Proteomes" id="UP000515211"/>
    </source>
</evidence>
<dbReference type="AlphaFoldDB" id="A0A6P4C8M5"/>
<gene>
    <name evidence="2" type="primary">LOC107472811</name>
</gene>